<dbReference type="EMBL" id="CM055099">
    <property type="protein sequence ID" value="KAJ7545793.1"/>
    <property type="molecule type" value="Genomic_DNA"/>
</dbReference>
<comment type="caution">
    <text evidence="1">The sequence shown here is derived from an EMBL/GenBank/DDBJ whole genome shotgun (WGS) entry which is preliminary data.</text>
</comment>
<name>A0ACC2CUW0_DIPCM</name>
<gene>
    <name evidence="1" type="ORF">O6H91_08G010600</name>
</gene>
<reference evidence="2" key="1">
    <citation type="journal article" date="2024" name="Proc. Natl. Acad. Sci. U.S.A.">
        <title>Extraordinary preservation of gene collinearity over three hundred million years revealed in homosporous lycophytes.</title>
        <authorList>
            <person name="Li C."/>
            <person name="Wickell D."/>
            <person name="Kuo L.Y."/>
            <person name="Chen X."/>
            <person name="Nie B."/>
            <person name="Liao X."/>
            <person name="Peng D."/>
            <person name="Ji J."/>
            <person name="Jenkins J."/>
            <person name="Williams M."/>
            <person name="Shu S."/>
            <person name="Plott C."/>
            <person name="Barry K."/>
            <person name="Rajasekar S."/>
            <person name="Grimwood J."/>
            <person name="Han X."/>
            <person name="Sun S."/>
            <person name="Hou Z."/>
            <person name="He W."/>
            <person name="Dai G."/>
            <person name="Sun C."/>
            <person name="Schmutz J."/>
            <person name="Leebens-Mack J.H."/>
            <person name="Li F.W."/>
            <person name="Wang L."/>
        </authorList>
    </citation>
    <scope>NUCLEOTIDE SEQUENCE [LARGE SCALE GENOMIC DNA]</scope>
    <source>
        <strain evidence="2">cv. PW_Plant_1</strain>
    </source>
</reference>
<accession>A0ACC2CUW0</accession>
<protein>
    <submittedName>
        <fullName evidence="1">Uncharacterized protein</fullName>
    </submittedName>
</protein>
<proteinExistence type="predicted"/>
<sequence>MAAALAGACSLTLVAHGNCNFGQRLEKGHSNRSFAKDLGFARVTYKQNISASPSLWKAQRCQASVNDDISSIPVAQHTQDFLSDTEKVGFLQRFVQAWHILFPAKGRSTSNAEIAKQRLKMILIADRCSVNDEAKRKIVTNIVGALSHFVEIESEEKVQFNVTSDPDLGTVYAVTVPVRRVKPEYQEFNKELKNQQFLESLGEGNTVDIRFE</sequence>
<organism evidence="1 2">
    <name type="scientific">Diphasiastrum complanatum</name>
    <name type="common">Issler's clubmoss</name>
    <name type="synonym">Lycopodium complanatum</name>
    <dbReference type="NCBI Taxonomy" id="34168"/>
    <lineage>
        <taxon>Eukaryota</taxon>
        <taxon>Viridiplantae</taxon>
        <taxon>Streptophyta</taxon>
        <taxon>Embryophyta</taxon>
        <taxon>Tracheophyta</taxon>
        <taxon>Lycopodiopsida</taxon>
        <taxon>Lycopodiales</taxon>
        <taxon>Lycopodiaceae</taxon>
        <taxon>Lycopodioideae</taxon>
        <taxon>Diphasiastrum</taxon>
    </lineage>
</organism>
<evidence type="ECO:0000313" key="1">
    <source>
        <dbReference type="EMBL" id="KAJ7545793.1"/>
    </source>
</evidence>
<evidence type="ECO:0000313" key="2">
    <source>
        <dbReference type="Proteomes" id="UP001162992"/>
    </source>
</evidence>
<dbReference type="Proteomes" id="UP001162992">
    <property type="component" value="Chromosome 8"/>
</dbReference>
<keyword evidence="2" id="KW-1185">Reference proteome</keyword>